<name>D6LGM5_9FUSO</name>
<gene>
    <name evidence="1" type="ORF">HMPREF0400_00875</name>
</gene>
<proteinExistence type="predicted"/>
<sequence>MKFNKENLKWYGTTVGTLNINICDLNNGGKIIIVRDPKILDLDIRSKFWVSSYDKAQGVPHLMEHCLFSNVIDGKSIFKCQDELTRLGITLNAQTSYKDITLVANTASCMSVDKYPDDNIYSLLCSNYEYKILLKRLGDIHYNLVTTDVSSEYLEQEKGVIYGEMQNRYPGDAQSIRKIAEWSTLTGTKYSTIGNEFYLKNMTTDYINYMRLRTFLFENIKTIVISAPEFVNIDDILDIYVARLWEGLDINYKTINKDINKFSKEAIEFVDTYASPRFEPDQNSFLVRSIQAKYDNEHEESSYIYKVKSEKNSAIIKDVIINLPTIKINLDMLIENTAKTIAQIYIQSKLNEYYREKYPVTYGVSRYHNIWRYDRENYNTTSFIIELSADASSEKFMDSLVEFKKWVYNPEEVDNTIRSWDVTCKNNWYSFMNGEINQMNPLDSFDDINSIVLGTLTETAEDKINMLNQYSVEKNKLFPKALVDKFNYINNKKELIHKYVKTYIANWKVNIFDSTNLIEEDKDNKEF</sequence>
<dbReference type="InterPro" id="IPR011249">
    <property type="entry name" value="Metalloenz_LuxS/M16"/>
</dbReference>
<protein>
    <submittedName>
        <fullName evidence="1">Uncharacterized protein</fullName>
    </submittedName>
</protein>
<dbReference type="Proteomes" id="UP000003964">
    <property type="component" value="Unassembled WGS sequence"/>
</dbReference>
<reference evidence="1 2" key="1">
    <citation type="submission" date="2010-03" db="EMBL/GenBank/DDBJ databases">
        <title>The Genome Sequence of Fusobacterium sp. 1_1_41FAA.</title>
        <authorList>
            <consortium name="The Broad Institute Genome Sequencing Platform"/>
            <person name="Ward D."/>
            <person name="Earl A."/>
            <person name="Feldgarden M."/>
            <person name="Gevers D."/>
            <person name="Young S.K."/>
            <person name="Zeng Q."/>
            <person name="Koehrsen M."/>
            <person name="Alvarado L."/>
            <person name="Berlin A."/>
            <person name="Borenstein D."/>
            <person name="Chapman S."/>
            <person name="Chen Z."/>
            <person name="Engels R."/>
            <person name="Freedman E."/>
            <person name="Gellesch M."/>
            <person name="Goldberg J."/>
            <person name="Griggs A."/>
            <person name="Gujja S."/>
            <person name="Heilman E."/>
            <person name="Heiman D."/>
            <person name="Hepburn T."/>
            <person name="Howarth C."/>
            <person name="Jen D."/>
            <person name="Larson L."/>
            <person name="Mehta T."/>
            <person name="Park D."/>
            <person name="Pearson M."/>
            <person name="Richards J."/>
            <person name="Roberts A."/>
            <person name="Saif S."/>
            <person name="Shea T."/>
            <person name="Shenoy N."/>
            <person name="Sisk P."/>
            <person name="Stolte C."/>
            <person name="Sykes S."/>
            <person name="Walk T."/>
            <person name="White J."/>
            <person name="Yandava C."/>
            <person name="Strauss J.C."/>
            <person name="Ambrose C.E."/>
            <person name="Allen-Vercoe E."/>
            <person name="Haas B."/>
            <person name="Henn M.R."/>
            <person name="Nusbaum C."/>
            <person name="Birren B."/>
        </authorList>
    </citation>
    <scope>NUCLEOTIDE SEQUENCE [LARGE SCALE GENOMIC DNA]</scope>
    <source>
        <strain evidence="1 2">1_1_41FAA</strain>
    </source>
</reference>
<dbReference type="RefSeq" id="WP_008820850.1">
    <property type="nucleotide sequence ID" value="NZ_GG770381.1"/>
</dbReference>
<dbReference type="SUPFAM" id="SSF63411">
    <property type="entry name" value="LuxS/MPP-like metallohydrolase"/>
    <property type="match status" value="1"/>
</dbReference>
<accession>D6LGM5</accession>
<evidence type="ECO:0000313" key="2">
    <source>
        <dbReference type="Proteomes" id="UP000003964"/>
    </source>
</evidence>
<dbReference type="EMBL" id="GG770381">
    <property type="protein sequence ID" value="EFG29310.2"/>
    <property type="molecule type" value="Genomic_DNA"/>
</dbReference>
<organism evidence="1 2">
    <name type="scientific">Fusobacterium periodonticum 1_1_41FAA</name>
    <dbReference type="NCBI Taxonomy" id="469621"/>
    <lineage>
        <taxon>Bacteria</taxon>
        <taxon>Fusobacteriati</taxon>
        <taxon>Fusobacteriota</taxon>
        <taxon>Fusobacteriia</taxon>
        <taxon>Fusobacteriales</taxon>
        <taxon>Fusobacteriaceae</taxon>
        <taxon>Fusobacterium</taxon>
    </lineage>
</organism>
<dbReference type="GO" id="GO:0046872">
    <property type="term" value="F:metal ion binding"/>
    <property type="evidence" value="ECO:0007669"/>
    <property type="project" value="InterPro"/>
</dbReference>
<dbReference type="AlphaFoldDB" id="D6LGM5"/>
<dbReference type="Gene3D" id="3.30.830.10">
    <property type="entry name" value="Metalloenzyme, LuxS/M16 peptidase-like"/>
    <property type="match status" value="1"/>
</dbReference>
<evidence type="ECO:0000313" key="1">
    <source>
        <dbReference type="EMBL" id="EFG29310.2"/>
    </source>
</evidence>